<keyword evidence="3" id="KW-0325">Glycoprotein</keyword>
<dbReference type="GO" id="GO:0003993">
    <property type="term" value="F:acid phosphatase activity"/>
    <property type="evidence" value="ECO:0007669"/>
    <property type="project" value="InterPro"/>
</dbReference>
<evidence type="ECO:0000259" key="6">
    <source>
        <dbReference type="PROSITE" id="PS50022"/>
    </source>
</evidence>
<dbReference type="InterPro" id="IPR039331">
    <property type="entry name" value="PAPs-like"/>
</dbReference>
<dbReference type="PROSITE" id="PS51257">
    <property type="entry name" value="PROKAR_LIPOPROTEIN"/>
    <property type="match status" value="1"/>
</dbReference>
<feature type="compositionally biased region" description="Polar residues" evidence="4">
    <location>
        <begin position="72"/>
        <end position="83"/>
    </location>
</feature>
<dbReference type="PANTHER" id="PTHR22953:SF153">
    <property type="entry name" value="PURPLE ACID PHOSPHATASE"/>
    <property type="match status" value="1"/>
</dbReference>
<dbReference type="Gene3D" id="3.60.21.10">
    <property type="match status" value="1"/>
</dbReference>
<feature type="compositionally biased region" description="Polar residues" evidence="4">
    <location>
        <begin position="49"/>
        <end position="58"/>
    </location>
</feature>
<sequence>MRKRLLVSTGLLGAWLATGCESPPVPTDSDEPPAALPAPAAQDDEEASLSASNCNQLTPKAVTASGDDGNVAANTQDDNLGTRWSAQGQGVWLQMDLGSVQSLTGTTIAWHRGNERQNHFVLATSTDGATFTQAYAGDSALNASAQTTSFSARNARYVRITVNGNTVNDWNSIAETRACAAAAPPAPPSSSDSGPVLPRLPYLQSVKQTSAIVAFRTASSCTPTVRYGEGTSLTNTVSAGVAGTRHAVKLSDLTAGRTYGYVVSACGSTTGLRGFQTSTPSSATKVHFTAMGDFGTGGSFQKKVMAVMSTPAWRSELLLALGDNAYPDGTDAEFQAHLFTPMASLLREVPMFATPGNHEYVTNQAQPYLDNLYLPANNPAGTERYYSFDWGPVHFISLDSNCAVGLASADRCTLAAQKAWAESDLAANTRPWTVAFFHHPSWSSGEHGSQLTMRRQFGPLFEKYGVDLVLTGHDHDYERSKPMYGDNVASGSQRGIPYLVVGSGGATLRPFATSQPAWTALRDNQAYGFLDVTVDGGTLTARLITSSNTVRDTLTLKKTLAKSAARVASSADEAAAEEAHDTPPGPTDDRAEPRVLRPVQPADTLESVADPEEPLPQ</sequence>
<dbReference type="OrthoDB" id="9804511at2"/>
<dbReference type="InterPro" id="IPR008963">
    <property type="entry name" value="Purple_acid_Pase-like_N"/>
</dbReference>
<evidence type="ECO:0000256" key="1">
    <source>
        <dbReference type="ARBA" id="ARBA00022729"/>
    </source>
</evidence>
<comment type="caution">
    <text evidence="7">The sequence shown here is derived from an EMBL/GenBank/DDBJ whole genome shotgun (WGS) entry which is preliminary data.</text>
</comment>
<feature type="region of interest" description="Disordered" evidence="4">
    <location>
        <begin position="567"/>
        <end position="617"/>
    </location>
</feature>
<feature type="signal peptide" evidence="5">
    <location>
        <begin position="1"/>
        <end position="19"/>
    </location>
</feature>
<evidence type="ECO:0000313" key="8">
    <source>
        <dbReference type="Proteomes" id="UP000268094"/>
    </source>
</evidence>
<organism evidence="7 8">
    <name type="scientific">Corallococcus terminator</name>
    <dbReference type="NCBI Taxonomy" id="2316733"/>
    <lineage>
        <taxon>Bacteria</taxon>
        <taxon>Pseudomonadati</taxon>
        <taxon>Myxococcota</taxon>
        <taxon>Myxococcia</taxon>
        <taxon>Myxococcales</taxon>
        <taxon>Cystobacterineae</taxon>
        <taxon>Myxococcaceae</taxon>
        <taxon>Corallococcus</taxon>
    </lineage>
</organism>
<evidence type="ECO:0000256" key="2">
    <source>
        <dbReference type="ARBA" id="ARBA00022801"/>
    </source>
</evidence>
<accession>A0A3A8I9Y1</accession>
<evidence type="ECO:0000313" key="7">
    <source>
        <dbReference type="EMBL" id="RKG80287.1"/>
    </source>
</evidence>
<dbReference type="PANTHER" id="PTHR22953">
    <property type="entry name" value="ACID PHOSPHATASE RELATED"/>
    <property type="match status" value="1"/>
</dbReference>
<dbReference type="RefSeq" id="WP_120543630.1">
    <property type="nucleotide sequence ID" value="NZ_RAVZ01000229.1"/>
</dbReference>
<dbReference type="AlphaFoldDB" id="A0A3A8I9Y1"/>
<dbReference type="CDD" id="cd00839">
    <property type="entry name" value="MPP_PAPs"/>
    <property type="match status" value="1"/>
</dbReference>
<feature type="chain" id="PRO_5017482129" evidence="5">
    <location>
        <begin position="20"/>
        <end position="617"/>
    </location>
</feature>
<keyword evidence="1 5" id="KW-0732">Signal</keyword>
<keyword evidence="8" id="KW-1185">Reference proteome</keyword>
<dbReference type="SUPFAM" id="SSF56300">
    <property type="entry name" value="Metallo-dependent phosphatases"/>
    <property type="match status" value="1"/>
</dbReference>
<dbReference type="InterPro" id="IPR004843">
    <property type="entry name" value="Calcineurin-like_PHP"/>
</dbReference>
<dbReference type="SUPFAM" id="SSF49363">
    <property type="entry name" value="Purple acid phosphatase, N-terminal domain"/>
    <property type="match status" value="1"/>
</dbReference>
<keyword evidence="2" id="KW-0378">Hydrolase</keyword>
<dbReference type="InterPro" id="IPR041792">
    <property type="entry name" value="MPP_PAP"/>
</dbReference>
<dbReference type="InterPro" id="IPR000421">
    <property type="entry name" value="FA58C"/>
</dbReference>
<name>A0A3A8I9Y1_9BACT</name>
<dbReference type="Pfam" id="PF00149">
    <property type="entry name" value="Metallophos"/>
    <property type="match status" value="1"/>
</dbReference>
<evidence type="ECO:0000256" key="4">
    <source>
        <dbReference type="SAM" id="MobiDB-lite"/>
    </source>
</evidence>
<dbReference type="SUPFAM" id="SSF49785">
    <property type="entry name" value="Galactose-binding domain-like"/>
    <property type="match status" value="1"/>
</dbReference>
<evidence type="ECO:0000256" key="3">
    <source>
        <dbReference type="ARBA" id="ARBA00023180"/>
    </source>
</evidence>
<dbReference type="Pfam" id="PF14008">
    <property type="entry name" value="Metallophos_C"/>
    <property type="match status" value="1"/>
</dbReference>
<dbReference type="GO" id="GO:0046872">
    <property type="term" value="F:metal ion binding"/>
    <property type="evidence" value="ECO:0007669"/>
    <property type="project" value="InterPro"/>
</dbReference>
<dbReference type="InterPro" id="IPR029052">
    <property type="entry name" value="Metallo-depent_PP-like"/>
</dbReference>
<dbReference type="EMBL" id="RAVZ01000229">
    <property type="protein sequence ID" value="RKG80287.1"/>
    <property type="molecule type" value="Genomic_DNA"/>
</dbReference>
<proteinExistence type="predicted"/>
<feature type="compositionally biased region" description="Basic and acidic residues" evidence="4">
    <location>
        <begin position="577"/>
        <end position="595"/>
    </location>
</feature>
<dbReference type="Gene3D" id="2.60.120.260">
    <property type="entry name" value="Galactose-binding domain-like"/>
    <property type="match status" value="1"/>
</dbReference>
<dbReference type="InterPro" id="IPR025733">
    <property type="entry name" value="PAPs_C"/>
</dbReference>
<feature type="region of interest" description="Disordered" evidence="4">
    <location>
        <begin position="18"/>
        <end position="83"/>
    </location>
</feature>
<dbReference type="InterPro" id="IPR008979">
    <property type="entry name" value="Galactose-bd-like_sf"/>
</dbReference>
<evidence type="ECO:0000256" key="5">
    <source>
        <dbReference type="SAM" id="SignalP"/>
    </source>
</evidence>
<reference evidence="8" key="1">
    <citation type="submission" date="2018-09" db="EMBL/GenBank/DDBJ databases">
        <authorList>
            <person name="Livingstone P.G."/>
            <person name="Whitworth D.E."/>
        </authorList>
    </citation>
    <scope>NUCLEOTIDE SEQUENCE [LARGE SCALE GENOMIC DNA]</scope>
    <source>
        <strain evidence="8">CA054A</strain>
    </source>
</reference>
<dbReference type="Proteomes" id="UP000268094">
    <property type="component" value="Unassembled WGS sequence"/>
</dbReference>
<feature type="domain" description="F5/8 type C" evidence="6">
    <location>
        <begin position="29"/>
        <end position="183"/>
    </location>
</feature>
<dbReference type="Pfam" id="PF00754">
    <property type="entry name" value="F5_F8_type_C"/>
    <property type="match status" value="1"/>
</dbReference>
<gene>
    <name evidence="7" type="ORF">D7V88_27695</name>
</gene>
<protein>
    <submittedName>
        <fullName evidence="7">Serine/threonine protein phosphatase</fullName>
    </submittedName>
</protein>
<dbReference type="PROSITE" id="PS50022">
    <property type="entry name" value="FA58C_3"/>
    <property type="match status" value="1"/>
</dbReference>